<sequence>MKNMTVTLETYEERKVEFPREWLEKAIAPETVGEFLDRYIWDDTDELERQYLASLGQ</sequence>
<name>A0A217ERE5_BPGO3</name>
<evidence type="ECO:0000313" key="1">
    <source>
        <dbReference type="EMBL" id="APZ82680.1"/>
    </source>
</evidence>
<organismHost>
    <name type="scientific">Bacillus subtilis</name>
    <dbReference type="NCBI Taxonomy" id="1423"/>
</organismHost>
<keyword evidence="2" id="KW-1185">Reference proteome</keyword>
<protein>
    <submittedName>
        <fullName evidence="1">Uncharacterized protein</fullName>
    </submittedName>
</protein>
<gene>
    <name evidence="1" type="ORF">Goe3_c21900</name>
</gene>
<organism evidence="1 2">
    <name type="scientific">Bacillus phage vB_BsuM-Goe3</name>
    <dbReference type="NCBI Taxonomy" id="1933063"/>
    <lineage>
        <taxon>Viruses</taxon>
        <taxon>Duplodnaviria</taxon>
        <taxon>Heunggongvirae</taxon>
        <taxon>Uroviricota</taxon>
        <taxon>Caudoviricetes</taxon>
        <taxon>Herelleviridae</taxon>
        <taxon>Bastillevirinae</taxon>
        <taxon>Grisebachstrassevirus</taxon>
        <taxon>Grisebachstrassevirus goe3</taxon>
    </lineage>
</organism>
<evidence type="ECO:0000313" key="2">
    <source>
        <dbReference type="Proteomes" id="UP000221795"/>
    </source>
</evidence>
<dbReference type="EMBL" id="KY368640">
    <property type="protein sequence ID" value="APZ82680.1"/>
    <property type="molecule type" value="Genomic_DNA"/>
</dbReference>
<proteinExistence type="predicted"/>
<dbReference type="Proteomes" id="UP000221795">
    <property type="component" value="Segment"/>
</dbReference>
<reference evidence="1" key="1">
    <citation type="journal article" date="2017" name="Viruses">
        <title>Characterization of Bacillus subtilis Viruses vB_BsuM-Goe2 and vB_BsuM-Goe3.</title>
        <authorList>
            <person name="Willms I.M."/>
            <person name="Hoppert M."/>
            <person name="Hertel R."/>
        </authorList>
    </citation>
    <scope>NUCLEOTIDE SEQUENCE [LARGE SCALE GENOMIC DNA]</scope>
</reference>
<accession>A0A217ERE5</accession>